<gene>
    <name evidence="1" type="ORF">Pla110_26200</name>
</gene>
<accession>A0A518CNW6</accession>
<dbReference type="Proteomes" id="UP000317178">
    <property type="component" value="Chromosome"/>
</dbReference>
<keyword evidence="2" id="KW-1185">Reference proteome</keyword>
<evidence type="ECO:0000313" key="2">
    <source>
        <dbReference type="Proteomes" id="UP000317178"/>
    </source>
</evidence>
<dbReference type="KEGG" id="plon:Pla110_26200"/>
<dbReference type="AlphaFoldDB" id="A0A518CNW6"/>
<evidence type="ECO:0000313" key="1">
    <source>
        <dbReference type="EMBL" id="QDU80884.1"/>
    </source>
</evidence>
<protein>
    <submittedName>
        <fullName evidence="1">Uncharacterized protein</fullName>
    </submittedName>
</protein>
<dbReference type="EMBL" id="CP036281">
    <property type="protein sequence ID" value="QDU80884.1"/>
    <property type="molecule type" value="Genomic_DNA"/>
</dbReference>
<reference evidence="1 2" key="1">
    <citation type="submission" date="2019-02" db="EMBL/GenBank/DDBJ databases">
        <title>Deep-cultivation of Planctomycetes and their phenomic and genomic characterization uncovers novel biology.</title>
        <authorList>
            <person name="Wiegand S."/>
            <person name="Jogler M."/>
            <person name="Boedeker C."/>
            <person name="Pinto D."/>
            <person name="Vollmers J."/>
            <person name="Rivas-Marin E."/>
            <person name="Kohn T."/>
            <person name="Peeters S.H."/>
            <person name="Heuer A."/>
            <person name="Rast P."/>
            <person name="Oberbeckmann S."/>
            <person name="Bunk B."/>
            <person name="Jeske O."/>
            <person name="Meyerdierks A."/>
            <person name="Storesund J.E."/>
            <person name="Kallscheuer N."/>
            <person name="Luecker S."/>
            <person name="Lage O.M."/>
            <person name="Pohl T."/>
            <person name="Merkel B.J."/>
            <person name="Hornburger P."/>
            <person name="Mueller R.-W."/>
            <person name="Bruemmer F."/>
            <person name="Labrenz M."/>
            <person name="Spormann A.M."/>
            <person name="Op den Camp H."/>
            <person name="Overmann J."/>
            <person name="Amann R."/>
            <person name="Jetten M.S.M."/>
            <person name="Mascher T."/>
            <person name="Medema M.H."/>
            <person name="Devos D.P."/>
            <person name="Kaster A.-K."/>
            <person name="Ovreas L."/>
            <person name="Rohde M."/>
            <person name="Galperin M.Y."/>
            <person name="Jogler C."/>
        </authorList>
    </citation>
    <scope>NUCLEOTIDE SEQUENCE [LARGE SCALE GENOMIC DNA]</scope>
    <source>
        <strain evidence="1 2">Pla110</strain>
    </source>
</reference>
<name>A0A518CNW6_9PLAN</name>
<proteinExistence type="predicted"/>
<sequence length="72" mass="8279">MTLLTIQIRRMTEETIDRRRWKTEFSTVVDTYLSLIQDSFDDICYGKGCPVNETGQTIFANSSAREVLAFPV</sequence>
<organism evidence="1 2">
    <name type="scientific">Polystyrenella longa</name>
    <dbReference type="NCBI Taxonomy" id="2528007"/>
    <lineage>
        <taxon>Bacteria</taxon>
        <taxon>Pseudomonadati</taxon>
        <taxon>Planctomycetota</taxon>
        <taxon>Planctomycetia</taxon>
        <taxon>Planctomycetales</taxon>
        <taxon>Planctomycetaceae</taxon>
        <taxon>Polystyrenella</taxon>
    </lineage>
</organism>